<keyword evidence="6" id="KW-0233">DNA recombination</keyword>
<gene>
    <name evidence="9" type="ORF">BYL167_LOCUS2807</name>
    <name evidence="8" type="ORF">CJN711_LOCUS22227</name>
</gene>
<keyword evidence="3" id="KW-0833">Ubl conjugation pathway</keyword>
<dbReference type="Gene3D" id="3.90.70.40">
    <property type="match status" value="1"/>
</dbReference>
<feature type="domain" description="Josephin" evidence="7">
    <location>
        <begin position="529"/>
        <end position="711"/>
    </location>
</feature>
<dbReference type="Pfam" id="PF02099">
    <property type="entry name" value="Josephin"/>
    <property type="match status" value="1"/>
</dbReference>
<evidence type="ECO:0000259" key="7">
    <source>
        <dbReference type="PROSITE" id="PS50957"/>
    </source>
</evidence>
<dbReference type="AlphaFoldDB" id="A0A815L949"/>
<evidence type="ECO:0000256" key="1">
    <source>
        <dbReference type="ARBA" id="ARBA00000707"/>
    </source>
</evidence>
<keyword evidence="6" id="KW-0067">ATP-binding</keyword>
<dbReference type="CDD" id="cd18809">
    <property type="entry name" value="SF1_C_RecD"/>
    <property type="match status" value="1"/>
</dbReference>
<proteinExistence type="inferred from homology"/>
<evidence type="ECO:0000313" key="8">
    <source>
        <dbReference type="EMBL" id="CAF1406021.1"/>
    </source>
</evidence>
<dbReference type="EC" id="5.6.2.3" evidence="6"/>
<reference evidence="8" key="1">
    <citation type="submission" date="2021-02" db="EMBL/GenBank/DDBJ databases">
        <authorList>
            <person name="Nowell W R."/>
        </authorList>
    </citation>
    <scope>NUCLEOTIDE SEQUENCE</scope>
</reference>
<keyword evidence="6" id="KW-0234">DNA repair</keyword>
<comment type="cofactor">
    <cofactor evidence="6">
        <name>Mg(2+)</name>
        <dbReference type="ChEBI" id="CHEBI:18420"/>
    </cofactor>
</comment>
<evidence type="ECO:0000313" key="10">
    <source>
        <dbReference type="Proteomes" id="UP000663855"/>
    </source>
</evidence>
<dbReference type="EMBL" id="CAJNOV010010439">
    <property type="protein sequence ID" value="CAF1406021.1"/>
    <property type="molecule type" value="Genomic_DNA"/>
</dbReference>
<dbReference type="GO" id="GO:0006310">
    <property type="term" value="P:DNA recombination"/>
    <property type="evidence" value="ECO:0007669"/>
    <property type="project" value="UniProtKB-KW"/>
</dbReference>
<dbReference type="InterPro" id="IPR027417">
    <property type="entry name" value="P-loop_NTPase"/>
</dbReference>
<comment type="caution">
    <text evidence="5">Lacks conserved residue(s) required for the propagation of feature annotation.</text>
</comment>
<organism evidence="8 10">
    <name type="scientific">Rotaria magnacalcarata</name>
    <dbReference type="NCBI Taxonomy" id="392030"/>
    <lineage>
        <taxon>Eukaryota</taxon>
        <taxon>Metazoa</taxon>
        <taxon>Spiralia</taxon>
        <taxon>Gnathifera</taxon>
        <taxon>Rotifera</taxon>
        <taxon>Eurotatoria</taxon>
        <taxon>Bdelloidea</taxon>
        <taxon>Philodinida</taxon>
        <taxon>Philodinidae</taxon>
        <taxon>Rotaria</taxon>
    </lineage>
</organism>
<comment type="catalytic activity">
    <reaction evidence="6">
        <text>ATP + H2O = ADP + phosphate + H(+)</text>
        <dbReference type="Rhea" id="RHEA:13065"/>
        <dbReference type="ChEBI" id="CHEBI:15377"/>
        <dbReference type="ChEBI" id="CHEBI:15378"/>
        <dbReference type="ChEBI" id="CHEBI:30616"/>
        <dbReference type="ChEBI" id="CHEBI:43474"/>
        <dbReference type="ChEBI" id="CHEBI:456216"/>
        <dbReference type="EC" id="5.6.2.3"/>
    </reaction>
</comment>
<dbReference type="Proteomes" id="UP000681967">
    <property type="component" value="Unassembled WGS sequence"/>
</dbReference>
<keyword evidence="4 6" id="KW-0378">Hydrolase</keyword>
<dbReference type="InterPro" id="IPR051055">
    <property type="entry name" value="PIF1_helicase"/>
</dbReference>
<evidence type="ECO:0000256" key="5">
    <source>
        <dbReference type="PROSITE-ProRule" id="PRU00331"/>
    </source>
</evidence>
<evidence type="ECO:0000313" key="9">
    <source>
        <dbReference type="EMBL" id="CAF3797530.1"/>
    </source>
</evidence>
<dbReference type="Pfam" id="PF05970">
    <property type="entry name" value="PIF1"/>
    <property type="match status" value="1"/>
</dbReference>
<dbReference type="SMART" id="SM01246">
    <property type="entry name" value="Josephin"/>
    <property type="match status" value="1"/>
</dbReference>
<dbReference type="GO" id="GO:0000723">
    <property type="term" value="P:telomere maintenance"/>
    <property type="evidence" value="ECO:0007669"/>
    <property type="project" value="InterPro"/>
</dbReference>
<evidence type="ECO:0000256" key="4">
    <source>
        <dbReference type="ARBA" id="ARBA00022801"/>
    </source>
</evidence>
<dbReference type="GO" id="GO:0004843">
    <property type="term" value="F:cysteine-type deubiquitinase activity"/>
    <property type="evidence" value="ECO:0007669"/>
    <property type="project" value="UniProtKB-EC"/>
</dbReference>
<dbReference type="GO" id="GO:0005524">
    <property type="term" value="F:ATP binding"/>
    <property type="evidence" value="ECO:0007669"/>
    <property type="project" value="UniProtKB-KW"/>
</dbReference>
<dbReference type="InterPro" id="IPR006155">
    <property type="entry name" value="Josephin"/>
</dbReference>
<comment type="similarity">
    <text evidence="6">Belongs to the helicase family.</text>
</comment>
<dbReference type="GO" id="GO:0006281">
    <property type="term" value="P:DNA repair"/>
    <property type="evidence" value="ECO:0007669"/>
    <property type="project" value="UniProtKB-KW"/>
</dbReference>
<comment type="catalytic activity">
    <reaction evidence="1">
        <text>Thiol-dependent hydrolysis of ester, thioester, amide, peptide and isopeptide bonds formed by the C-terminal Gly of ubiquitin (a 76-residue protein attached to proteins as an intracellular targeting signal).</text>
        <dbReference type="EC" id="3.4.19.12"/>
    </reaction>
</comment>
<keyword evidence="6" id="KW-0227">DNA damage</keyword>
<evidence type="ECO:0000256" key="3">
    <source>
        <dbReference type="ARBA" id="ARBA00022786"/>
    </source>
</evidence>
<dbReference type="EMBL" id="CAJOBH010000509">
    <property type="protein sequence ID" value="CAF3797530.1"/>
    <property type="molecule type" value="Genomic_DNA"/>
</dbReference>
<evidence type="ECO:0000256" key="2">
    <source>
        <dbReference type="ARBA" id="ARBA00022670"/>
    </source>
</evidence>
<dbReference type="Proteomes" id="UP000663855">
    <property type="component" value="Unassembled WGS sequence"/>
</dbReference>
<dbReference type="Gene3D" id="3.40.50.300">
    <property type="entry name" value="P-loop containing nucleotide triphosphate hydrolases"/>
    <property type="match status" value="1"/>
</dbReference>
<dbReference type="Gene3D" id="1.10.287.10">
    <property type="entry name" value="S15/NS1, RNA-binding"/>
    <property type="match status" value="1"/>
</dbReference>
<accession>A0A815L949</accession>
<keyword evidence="6" id="KW-0547">Nucleotide-binding</keyword>
<keyword evidence="2" id="KW-0645">Protease</keyword>
<comment type="caution">
    <text evidence="8">The sequence shown here is derived from an EMBL/GenBank/DDBJ whole genome shotgun (WGS) entry which is preliminary data.</text>
</comment>
<keyword evidence="6" id="KW-0347">Helicase</keyword>
<dbReference type="InterPro" id="IPR010285">
    <property type="entry name" value="DNA_helicase_pif1-like_DEAD"/>
</dbReference>
<dbReference type="GO" id="GO:0043139">
    <property type="term" value="F:5'-3' DNA helicase activity"/>
    <property type="evidence" value="ECO:0007669"/>
    <property type="project" value="UniProtKB-EC"/>
</dbReference>
<dbReference type="PANTHER" id="PTHR47642">
    <property type="entry name" value="ATP-DEPENDENT DNA HELICASE"/>
    <property type="match status" value="1"/>
</dbReference>
<dbReference type="GO" id="GO:0016579">
    <property type="term" value="P:protein deubiquitination"/>
    <property type="evidence" value="ECO:0007669"/>
    <property type="project" value="InterPro"/>
</dbReference>
<evidence type="ECO:0000256" key="6">
    <source>
        <dbReference type="RuleBase" id="RU363044"/>
    </source>
</evidence>
<protein>
    <recommendedName>
        <fullName evidence="6">ATP-dependent DNA helicase</fullName>
        <ecNumber evidence="6">5.6.2.3</ecNumber>
    </recommendedName>
</protein>
<dbReference type="SUPFAM" id="SSF52540">
    <property type="entry name" value="P-loop containing nucleoside triphosphate hydrolases"/>
    <property type="match status" value="2"/>
</dbReference>
<dbReference type="GO" id="GO:0006508">
    <property type="term" value="P:proteolysis"/>
    <property type="evidence" value="ECO:0007669"/>
    <property type="project" value="UniProtKB-KW"/>
</dbReference>
<name>A0A815L949_9BILA</name>
<sequence>MLTDFCISESAVRNRPRRKKGLLKMAHTGKAALNILGWTIHTALGMRPDNTSTPNDAPSFKIHSLKNRLGDLILIIIDEISLVSHSLFQKVNKRLNQIFEVSDKSGVYFGNIPVLLFGDLAQCEPVAAKQIFWRAPGETFSLWSDLFRPINFNINMRQGDDRVFFDILCRMRLGEYNEQDEIAIKSRSIRKEDNPEHYQERLSELQSVDFSNAIYAYSVRSKTNERNSIKLKDTAVKLKKPIWIIQSIDKIGMARTLFFNPVKASQKECKIILQPSDDENECGSMFEQLPLCIGARVICRRNIDFDGAMVNGTEATIKDITWDNSSHIVLPISNRCVFPNLDRAVTMTIPKYVELELNNGSIYKMIPEQVGFKDKNGIWMTRTQLPLSLGYAITVHRSQCMTYNKLVVDLTGINWKPGMFYTILSRTRKLTDIIILAYERKSFKVSKAALLEMARLHKLEEEFPIHIEQYLQSENYTDWCLSESLNIPKISPIPSYKVSLQTTSDCGDMKRLKCDISNLFKHSFLKNSQNIIICEKQDRNYCGRHCLRALAQNLDLFSDEYLVEIANNLAAAEQICRNGASIRITQYYYENSGDYDIQVLEAALRNIFNIQLLQINKLENSNCPIRSLILSNTQNIQALLIQQDYHYYILRQFRLTKGYFFKIDSKHPMYHESIHYQDILKFIDLLLQCNCNIYIAIQSISDDLNQDLSIDDIAKKLWVLPDAPADLEPLLLFSENEYKT</sequence>
<dbReference type="PROSITE" id="PS50957">
    <property type="entry name" value="JOSEPHIN"/>
    <property type="match status" value="1"/>
</dbReference>